<sequence>MAQIVDTIAQAIKRADKTFFNENYTKQAQAVVDGLRKAGFEIVPVKPPEVLVEYAVENIPFGRLRPSELIRALYGTMVENCRKFVS</sequence>
<proteinExistence type="predicted"/>
<dbReference type="RefSeq" id="WP_040844662.1">
    <property type="nucleotide sequence ID" value="NZ_CP022110.1"/>
</dbReference>
<protein>
    <submittedName>
        <fullName evidence="1">Uncharacterized protein</fullName>
    </submittedName>
</protein>
<dbReference type="Proteomes" id="UP000197153">
    <property type="component" value="Chromosome 1"/>
</dbReference>
<evidence type="ECO:0000313" key="1">
    <source>
        <dbReference type="EMBL" id="ASG21271.1"/>
    </source>
</evidence>
<name>A0A248JS09_9PROT</name>
<dbReference type="AlphaFoldDB" id="A0A248JS09"/>
<accession>A0A248JS09</accession>
<evidence type="ECO:0000313" key="2">
    <source>
        <dbReference type="Proteomes" id="UP000197153"/>
    </source>
</evidence>
<organism evidence="1 2">
    <name type="scientific">Nitrospirillum viridazoti CBAmc</name>
    <dbReference type="NCBI Taxonomy" id="1441467"/>
    <lineage>
        <taxon>Bacteria</taxon>
        <taxon>Pseudomonadati</taxon>
        <taxon>Pseudomonadota</taxon>
        <taxon>Alphaproteobacteria</taxon>
        <taxon>Rhodospirillales</taxon>
        <taxon>Azospirillaceae</taxon>
        <taxon>Nitrospirillum</taxon>
        <taxon>Nitrospirillum viridazoti</taxon>
    </lineage>
</organism>
<dbReference type="EMBL" id="CP022110">
    <property type="protein sequence ID" value="ASG21271.1"/>
    <property type="molecule type" value="Genomic_DNA"/>
</dbReference>
<reference evidence="1 2" key="1">
    <citation type="submission" date="2017-06" db="EMBL/GenBank/DDBJ databases">
        <title>Complete genome sequence of Nitrospirillum amazonense strain CBAmC, an endophytic nitrogen-fixing and plant growth-promoting bacterium, isolated from sugarcane.</title>
        <authorList>
            <person name="Schwab S."/>
            <person name="dos Santos Teixeira K.R."/>
            <person name="Simoes Araujo J.L."/>
            <person name="Soares Vidal M."/>
            <person name="Borges de Freitas H.R."/>
            <person name="Rivello Crivelaro A.L."/>
            <person name="Bueno de Camargo Nunes A."/>
            <person name="dos Santos C.M."/>
            <person name="Palmeira da Silva Rosa D."/>
            <person name="da Silva Padilha D."/>
            <person name="da Silva E."/>
            <person name="Araujo Terra L."/>
            <person name="Soares Mendes V."/>
            <person name="Farinelli L."/>
            <person name="Magalhaes Cruz L."/>
            <person name="Baldani J.I."/>
        </authorList>
    </citation>
    <scope>NUCLEOTIDE SEQUENCE [LARGE SCALE GENOMIC DNA]</scope>
    <source>
        <strain evidence="1 2">CBAmC</strain>
    </source>
</reference>
<keyword evidence="2" id="KW-1185">Reference proteome</keyword>
<gene>
    <name evidence="1" type="ORF">Y958_10860</name>
</gene>
<dbReference type="KEGG" id="nao:Y958_10860"/>